<dbReference type="InterPro" id="IPR005502">
    <property type="entry name" value="Ribosyl_crysJ1"/>
</dbReference>
<sequence>MASQVLELPPVMSRKVAAVVGACVADAAAQPLHWIYRKSLMESLTANKEEIEFRVPSANPFYRLETGRNSSYGDQAYVMLKSLVDSNGLNVSHLKGAIYTFFGPDSEYENAENGAYRVGKEDKINVKKTLPILGPWRSNSMREFLKNVLANKEPPGSANDDQIDCAIRIIPLVALYAGHRDMLKKVEEGIRILQESDMAVASGLAAARVLEQFILHGNPDNPLQKTVDDLSSLANTNPQELDKAVAGQIRQVIRVASTPHEVAVDKYFKNN</sequence>
<dbReference type="Proteomes" id="UP000735302">
    <property type="component" value="Unassembled WGS sequence"/>
</dbReference>
<dbReference type="Pfam" id="PF03747">
    <property type="entry name" value="ADP_ribosyl_GH"/>
    <property type="match status" value="1"/>
</dbReference>
<protein>
    <submittedName>
        <fullName evidence="1">Selenoprotein j</fullName>
    </submittedName>
</protein>
<gene>
    <name evidence="1" type="ORF">PoB_004799800</name>
</gene>
<name>A0AAV4BRP5_9GAST</name>
<dbReference type="AlphaFoldDB" id="A0AAV4BRP5"/>
<reference evidence="1 2" key="1">
    <citation type="journal article" date="2021" name="Elife">
        <title>Chloroplast acquisition without the gene transfer in kleptoplastic sea slugs, Plakobranchus ocellatus.</title>
        <authorList>
            <person name="Maeda T."/>
            <person name="Takahashi S."/>
            <person name="Yoshida T."/>
            <person name="Shimamura S."/>
            <person name="Takaki Y."/>
            <person name="Nagai Y."/>
            <person name="Toyoda A."/>
            <person name="Suzuki Y."/>
            <person name="Arimoto A."/>
            <person name="Ishii H."/>
            <person name="Satoh N."/>
            <person name="Nishiyama T."/>
            <person name="Hasebe M."/>
            <person name="Maruyama T."/>
            <person name="Minagawa J."/>
            <person name="Obokata J."/>
            <person name="Shigenobu S."/>
        </authorList>
    </citation>
    <scope>NUCLEOTIDE SEQUENCE [LARGE SCALE GENOMIC DNA]</scope>
</reference>
<dbReference type="EMBL" id="BLXT01005260">
    <property type="protein sequence ID" value="GFO21493.1"/>
    <property type="molecule type" value="Genomic_DNA"/>
</dbReference>
<accession>A0AAV4BRP5</accession>
<dbReference type="InterPro" id="IPR036705">
    <property type="entry name" value="Ribosyl_crysJ1_sf"/>
</dbReference>
<evidence type="ECO:0000313" key="1">
    <source>
        <dbReference type="EMBL" id="GFO21493.1"/>
    </source>
</evidence>
<dbReference type="Gene3D" id="1.10.4080.10">
    <property type="entry name" value="ADP-ribosylation/Crystallin J1"/>
    <property type="match status" value="1"/>
</dbReference>
<evidence type="ECO:0000313" key="2">
    <source>
        <dbReference type="Proteomes" id="UP000735302"/>
    </source>
</evidence>
<organism evidence="1 2">
    <name type="scientific">Plakobranchus ocellatus</name>
    <dbReference type="NCBI Taxonomy" id="259542"/>
    <lineage>
        <taxon>Eukaryota</taxon>
        <taxon>Metazoa</taxon>
        <taxon>Spiralia</taxon>
        <taxon>Lophotrochozoa</taxon>
        <taxon>Mollusca</taxon>
        <taxon>Gastropoda</taxon>
        <taxon>Heterobranchia</taxon>
        <taxon>Euthyneura</taxon>
        <taxon>Panpulmonata</taxon>
        <taxon>Sacoglossa</taxon>
        <taxon>Placobranchoidea</taxon>
        <taxon>Plakobranchidae</taxon>
        <taxon>Plakobranchus</taxon>
    </lineage>
</organism>
<keyword evidence="2" id="KW-1185">Reference proteome</keyword>
<comment type="caution">
    <text evidence="1">The sequence shown here is derived from an EMBL/GenBank/DDBJ whole genome shotgun (WGS) entry which is preliminary data.</text>
</comment>
<dbReference type="PANTHER" id="PTHR16222">
    <property type="entry name" value="ADP-RIBOSYLGLYCOHYDROLASE"/>
    <property type="match status" value="1"/>
</dbReference>
<dbReference type="SUPFAM" id="SSF101478">
    <property type="entry name" value="ADP-ribosylglycohydrolase"/>
    <property type="match status" value="1"/>
</dbReference>
<proteinExistence type="predicted"/>
<dbReference type="PANTHER" id="PTHR16222:SF17">
    <property type="entry name" value="SELENOPROTEIN J"/>
    <property type="match status" value="1"/>
</dbReference>
<dbReference type="InterPro" id="IPR050792">
    <property type="entry name" value="ADP-ribosylglycohydrolase"/>
</dbReference>